<dbReference type="Pfam" id="PF01761">
    <property type="entry name" value="DHQ_synthase"/>
    <property type="match status" value="1"/>
</dbReference>
<dbReference type="CDD" id="cd08195">
    <property type="entry name" value="DHQS"/>
    <property type="match status" value="1"/>
</dbReference>
<feature type="domain" description="3-dehydroquinate synthase N-terminal" evidence="8">
    <location>
        <begin position="153"/>
        <end position="264"/>
    </location>
</feature>
<sequence>MNVLRVSVVSKISKDGKRLQHSSTKAQIKSPETIFRAKSSAPVMLARRSSSRSGPGLQTFGGNAGCNRNSTTAKSVSLAASAATEAEAIVDVDLGDRSYPIYIGNDLPWGELLKKHISGSSVLIVTNETIAPLYLDRCIDALKEEEGLRVESVILPDGEEYKNMETLMMVYDKALQCRLDRKTTFLALGGGVIGDMTGYAAASYQRGVNFVQVPTTLMAMVDSSVGGKTGVNHPLGKNMIGAFYQPQCVMIDTSTLDTLPLKEHASGIAEVVKYGLIKDAEFFVWQEENMEKLLNKDPDTLIYAVERSCINKAEASPPLALWRKGTVNRASRQGHCFLQSLTYATWP</sequence>
<protein>
    <recommendedName>
        <fullName evidence="12">3-dehydroquinate synthase</fullName>
    </recommendedName>
</protein>
<keyword evidence="6" id="KW-0057">Aromatic amino acid biosynthesis</keyword>
<evidence type="ECO:0000256" key="4">
    <source>
        <dbReference type="ARBA" id="ARBA00022723"/>
    </source>
</evidence>
<dbReference type="GO" id="GO:0046872">
    <property type="term" value="F:metal ion binding"/>
    <property type="evidence" value="ECO:0007669"/>
    <property type="project" value="UniProtKB-KW"/>
</dbReference>
<keyword evidence="4" id="KW-0479">Metal-binding</keyword>
<gene>
    <name evidence="10" type="ORF">CYMTET_21480</name>
</gene>
<evidence type="ECO:0000259" key="9">
    <source>
        <dbReference type="Pfam" id="PF24621"/>
    </source>
</evidence>
<comment type="cofactor">
    <cofactor evidence="1">
        <name>NAD(+)</name>
        <dbReference type="ChEBI" id="CHEBI:57540"/>
    </cofactor>
</comment>
<dbReference type="Proteomes" id="UP001190700">
    <property type="component" value="Unassembled WGS sequence"/>
</dbReference>
<dbReference type="GO" id="GO:0008652">
    <property type="term" value="P:amino acid biosynthetic process"/>
    <property type="evidence" value="ECO:0007669"/>
    <property type="project" value="UniProtKB-KW"/>
</dbReference>
<dbReference type="Pfam" id="PF24621">
    <property type="entry name" value="DHQS_C"/>
    <property type="match status" value="1"/>
</dbReference>
<evidence type="ECO:0000256" key="6">
    <source>
        <dbReference type="ARBA" id="ARBA00023141"/>
    </source>
</evidence>
<dbReference type="AlphaFoldDB" id="A0AAE0L365"/>
<evidence type="ECO:0000313" key="10">
    <source>
        <dbReference type="EMBL" id="KAK3270109.1"/>
    </source>
</evidence>
<dbReference type="InterPro" id="IPR030960">
    <property type="entry name" value="DHQS/DOIS_N"/>
</dbReference>
<dbReference type="PANTHER" id="PTHR43622:SF7">
    <property type="entry name" value="3-DEHYDROQUINATE SYNTHASE, CHLOROPLASTIC"/>
    <property type="match status" value="1"/>
</dbReference>
<keyword evidence="5" id="KW-0520">NAD</keyword>
<evidence type="ECO:0000256" key="3">
    <source>
        <dbReference type="ARBA" id="ARBA00022605"/>
    </source>
</evidence>
<feature type="domain" description="3-dehydroquinate synthase C-terminal" evidence="9">
    <location>
        <begin position="267"/>
        <end position="314"/>
    </location>
</feature>
<comment type="similarity">
    <text evidence="2">Belongs to the sugar phosphate cyclases superfamily. Dehydroquinate synthase family.</text>
</comment>
<dbReference type="PANTHER" id="PTHR43622">
    <property type="entry name" value="3-DEHYDROQUINATE SYNTHASE"/>
    <property type="match status" value="1"/>
</dbReference>
<evidence type="ECO:0000256" key="1">
    <source>
        <dbReference type="ARBA" id="ARBA00001911"/>
    </source>
</evidence>
<dbReference type="InterPro" id="IPR050071">
    <property type="entry name" value="Dehydroquinate_synthase"/>
</dbReference>
<evidence type="ECO:0008006" key="12">
    <source>
        <dbReference type="Google" id="ProtNLM"/>
    </source>
</evidence>
<comment type="caution">
    <text evidence="10">The sequence shown here is derived from an EMBL/GenBank/DDBJ whole genome shotgun (WGS) entry which is preliminary data.</text>
</comment>
<dbReference type="GO" id="GO:0003856">
    <property type="term" value="F:3-dehydroquinate synthase activity"/>
    <property type="evidence" value="ECO:0007669"/>
    <property type="project" value="TreeGrafter"/>
</dbReference>
<evidence type="ECO:0000256" key="5">
    <source>
        <dbReference type="ARBA" id="ARBA00023027"/>
    </source>
</evidence>
<dbReference type="SUPFAM" id="SSF56796">
    <property type="entry name" value="Dehydroquinate synthase-like"/>
    <property type="match status" value="1"/>
</dbReference>
<dbReference type="EMBL" id="LGRX02010568">
    <property type="protein sequence ID" value="KAK3270109.1"/>
    <property type="molecule type" value="Genomic_DNA"/>
</dbReference>
<dbReference type="GO" id="GO:0009073">
    <property type="term" value="P:aromatic amino acid family biosynthetic process"/>
    <property type="evidence" value="ECO:0007669"/>
    <property type="project" value="UniProtKB-KW"/>
</dbReference>
<evidence type="ECO:0000313" key="11">
    <source>
        <dbReference type="Proteomes" id="UP001190700"/>
    </source>
</evidence>
<dbReference type="InterPro" id="IPR056179">
    <property type="entry name" value="DHQS_C"/>
</dbReference>
<organism evidence="10 11">
    <name type="scientific">Cymbomonas tetramitiformis</name>
    <dbReference type="NCBI Taxonomy" id="36881"/>
    <lineage>
        <taxon>Eukaryota</taxon>
        <taxon>Viridiplantae</taxon>
        <taxon>Chlorophyta</taxon>
        <taxon>Pyramimonadophyceae</taxon>
        <taxon>Pyramimonadales</taxon>
        <taxon>Pyramimonadaceae</taxon>
        <taxon>Cymbomonas</taxon>
    </lineage>
</organism>
<accession>A0AAE0L365</accession>
<proteinExistence type="inferred from homology"/>
<keyword evidence="11" id="KW-1185">Reference proteome</keyword>
<reference evidence="10 11" key="1">
    <citation type="journal article" date="2015" name="Genome Biol. Evol.">
        <title>Comparative Genomics of a Bacterivorous Green Alga Reveals Evolutionary Causalities and Consequences of Phago-Mixotrophic Mode of Nutrition.</title>
        <authorList>
            <person name="Burns J.A."/>
            <person name="Paasch A."/>
            <person name="Narechania A."/>
            <person name="Kim E."/>
        </authorList>
    </citation>
    <scope>NUCLEOTIDE SEQUENCE [LARGE SCALE GENOMIC DNA]</scope>
    <source>
        <strain evidence="10 11">PLY_AMNH</strain>
    </source>
</reference>
<keyword evidence="7" id="KW-0456">Lyase</keyword>
<evidence type="ECO:0000256" key="2">
    <source>
        <dbReference type="ARBA" id="ARBA00005412"/>
    </source>
</evidence>
<evidence type="ECO:0000259" key="8">
    <source>
        <dbReference type="Pfam" id="PF01761"/>
    </source>
</evidence>
<dbReference type="Gene3D" id="1.20.1090.10">
    <property type="entry name" value="Dehydroquinate synthase-like - alpha domain"/>
    <property type="match status" value="1"/>
</dbReference>
<evidence type="ECO:0000256" key="7">
    <source>
        <dbReference type="ARBA" id="ARBA00023239"/>
    </source>
</evidence>
<dbReference type="FunFam" id="3.40.50.1970:FF:000001">
    <property type="entry name" value="3-dehydroquinate synthase"/>
    <property type="match status" value="1"/>
</dbReference>
<dbReference type="Gene3D" id="3.40.50.1970">
    <property type="match status" value="1"/>
</dbReference>
<keyword evidence="3" id="KW-0028">Amino-acid biosynthesis</keyword>
<name>A0AAE0L365_9CHLO</name>